<keyword evidence="2" id="KW-0547">Nucleotide-binding</keyword>
<dbReference type="InterPro" id="IPR000225">
    <property type="entry name" value="Armadillo"/>
</dbReference>
<dbReference type="Gene3D" id="3.30.200.20">
    <property type="entry name" value="Phosphorylase Kinase, domain 1"/>
    <property type="match status" value="1"/>
</dbReference>
<dbReference type="Proteomes" id="UP001209570">
    <property type="component" value="Unassembled WGS sequence"/>
</dbReference>
<gene>
    <name evidence="4" type="ORF">P43SY_005421</name>
</gene>
<evidence type="ECO:0000256" key="2">
    <source>
        <dbReference type="PROSITE-ProRule" id="PRU10141"/>
    </source>
</evidence>
<protein>
    <recommendedName>
        <fullName evidence="3">Protein kinase domain-containing protein</fullName>
    </recommendedName>
</protein>
<dbReference type="InterPro" id="IPR011009">
    <property type="entry name" value="Kinase-like_dom_sf"/>
</dbReference>
<organism evidence="4 5">
    <name type="scientific">Pythium insidiosum</name>
    <name type="common">Pythiosis disease agent</name>
    <dbReference type="NCBI Taxonomy" id="114742"/>
    <lineage>
        <taxon>Eukaryota</taxon>
        <taxon>Sar</taxon>
        <taxon>Stramenopiles</taxon>
        <taxon>Oomycota</taxon>
        <taxon>Peronosporomycetes</taxon>
        <taxon>Pythiales</taxon>
        <taxon>Pythiaceae</taxon>
        <taxon>Pythium</taxon>
    </lineage>
</organism>
<keyword evidence="5" id="KW-1185">Reference proteome</keyword>
<dbReference type="InterPro" id="IPR000719">
    <property type="entry name" value="Prot_kinase_dom"/>
</dbReference>
<dbReference type="PANTHER" id="PTHR23315">
    <property type="entry name" value="U BOX DOMAIN-CONTAINING"/>
    <property type="match status" value="1"/>
</dbReference>
<feature type="repeat" description="ARM" evidence="1">
    <location>
        <begin position="535"/>
        <end position="577"/>
    </location>
</feature>
<evidence type="ECO:0000313" key="5">
    <source>
        <dbReference type="Proteomes" id="UP001209570"/>
    </source>
</evidence>
<evidence type="ECO:0000256" key="1">
    <source>
        <dbReference type="PROSITE-ProRule" id="PRU00259"/>
    </source>
</evidence>
<dbReference type="Gene3D" id="1.10.510.10">
    <property type="entry name" value="Transferase(Phosphotransferase) domain 1"/>
    <property type="match status" value="1"/>
</dbReference>
<dbReference type="InterPro" id="IPR017441">
    <property type="entry name" value="Protein_kinase_ATP_BS"/>
</dbReference>
<feature type="repeat" description="ARM" evidence="1">
    <location>
        <begin position="576"/>
        <end position="618"/>
    </location>
</feature>
<dbReference type="SUPFAM" id="SSF56112">
    <property type="entry name" value="Protein kinase-like (PK-like)"/>
    <property type="match status" value="1"/>
</dbReference>
<dbReference type="PROSITE" id="PS50176">
    <property type="entry name" value="ARM_REPEAT"/>
    <property type="match status" value="5"/>
</dbReference>
<accession>A0AAD5LTE3</accession>
<dbReference type="SUPFAM" id="SSF48371">
    <property type="entry name" value="ARM repeat"/>
    <property type="match status" value="2"/>
</dbReference>
<dbReference type="AlphaFoldDB" id="A0AAD5LTE3"/>
<dbReference type="Gene3D" id="1.25.10.10">
    <property type="entry name" value="Leucine-rich Repeat Variant"/>
    <property type="match status" value="4"/>
</dbReference>
<comment type="caution">
    <text evidence="4">The sequence shown here is derived from an EMBL/GenBank/DDBJ whole genome shotgun (WGS) entry which is preliminary data.</text>
</comment>
<dbReference type="EMBL" id="JAKCXM010000707">
    <property type="protein sequence ID" value="KAJ0392146.1"/>
    <property type="molecule type" value="Genomic_DNA"/>
</dbReference>
<dbReference type="PANTHER" id="PTHR23315:SF7">
    <property type="entry name" value="U-BOX DOMAIN-CONTAINING PROTEIN 4"/>
    <property type="match status" value="1"/>
</dbReference>
<name>A0AAD5LTE3_PYTIN</name>
<dbReference type="Pfam" id="PF00069">
    <property type="entry name" value="Pkinase"/>
    <property type="match status" value="1"/>
</dbReference>
<keyword evidence="2" id="KW-0067">ATP-binding</keyword>
<evidence type="ECO:0000313" key="4">
    <source>
        <dbReference type="EMBL" id="KAJ0392146.1"/>
    </source>
</evidence>
<feature type="domain" description="Protein kinase" evidence="3">
    <location>
        <begin position="734"/>
        <end position="1023"/>
    </location>
</feature>
<dbReference type="SMART" id="SM00220">
    <property type="entry name" value="S_TKc"/>
    <property type="match status" value="1"/>
</dbReference>
<dbReference type="Pfam" id="PF00514">
    <property type="entry name" value="Arm"/>
    <property type="match status" value="5"/>
</dbReference>
<dbReference type="GO" id="GO:0005524">
    <property type="term" value="F:ATP binding"/>
    <property type="evidence" value="ECO:0007669"/>
    <property type="project" value="UniProtKB-UniRule"/>
</dbReference>
<reference evidence="4" key="1">
    <citation type="submission" date="2021-12" db="EMBL/GenBank/DDBJ databases">
        <title>Prjna785345.</title>
        <authorList>
            <person name="Rujirawat T."/>
            <person name="Krajaejun T."/>
        </authorList>
    </citation>
    <scope>NUCLEOTIDE SEQUENCE</scope>
    <source>
        <strain evidence="4">Pi057C3</strain>
    </source>
</reference>
<sequence>MATEIAELLAALRSGSDDDKANAAFALGNLAKRDPASQAAIASAGAIPLLVALVASGSLESRAKAARAITALACGNDTNRNGIISALLVLLLTGSKESQANAAYAFARLCANDVSERSLNQQAIASAGAIPLLVSLSLHDADAWWALTALRGENEANLFAIVASLVSTGPDNSAYAVVDRLAELAENPQTHATIASAGAIPFLVSRLSTVRHEGDIIAVCLAIGRLVSTRDPGVKAAIMSTNVISLLVGVLPMIDAITKAGALNKPFWVLTNLEDDTNRTAFATAFVGILRNITETNRINTLKAIVHVAEIGLFKLWAEMTSPDVLPLLVENLVTLLINASDIGELIASRGLARLANSDENLNTIATSGAIPLLVSLLTKGDRGYLGKDDASARVLCRLAGCESHRLVIASAGAIPPLVALLTNGYQRAKVNAAEALRWLALSEDHRSAIVSAGAIQPLVMLLENGDDLERESASHVLKNLMLSEANRPAILTAMLLPIVTALTNGDDQGKVKAADVLQSLALSEDQRSAIASAGAIPPLVALLANGDDEGKSCAARALGNLSLSEANRPAIASAGAIPPLIALLTNGDDEGKSSAARALGNLSLSEANRPAIASAGAIPPLIALLTNGDDQGKVKAADVLRSLAMSEGQRSAIVSAGAIPPLVALLANGDDEGKSSASLALRELMPSSESSRNSVPVDSEEGHAVLHRVLNSSDHDMLIAFSSAYLRGVTRDFDDSRVLGRGSFGVVYEAVDERVRCRYAVKRLSVEAANIRRMLAQEVRILSRFFHPNIVRLVGYCDDHADLCLVYELAGKGSVDKILRDDGEARHFTWRHRVRAMCHVAKALNYLHKHDPNSPVFHRDVKSANIALTDTFEAKLIDCGLAKLLDENEPLVGVGGTIYTPTAAGSPLRFGTLGYTCSTYMRSGNFDAKSEIFSFGVTLLEVVTGRVQSCPDDLLMLFIEDDEEGDGAARLEDSFDRRAGEWPRELIDGLAQLIRQSCRKYTRRIPRMESVMRSLLELEARFCVETEEEAYFRRQYQTLLGDIERLRLEGLQKENELRAMQRTCTLCFGDDNLAGVECASGHFVCDSCFDHHVQAQCELSMEVLRGRDGGVLCPRNNAHYTPQCRAEAFSDQVVAQHVRDHTYVRYLGVRRSIWEHVIFQKSQAAIEQIRQQVGRQMSEELARNQLRESLQRDMPNARMCGRCGFGPVDHAFCYNLRTHHGETVGRGGRVAAINNACPQCGWFADEIAQWPTWDGVLWEERQQAGKGESFTAYTSAACL</sequence>
<dbReference type="InterPro" id="IPR011989">
    <property type="entry name" value="ARM-like"/>
</dbReference>
<dbReference type="SMART" id="SM00185">
    <property type="entry name" value="ARM"/>
    <property type="match status" value="12"/>
</dbReference>
<feature type="repeat" description="ARM" evidence="1">
    <location>
        <begin position="617"/>
        <end position="659"/>
    </location>
</feature>
<dbReference type="PROSITE" id="PS50011">
    <property type="entry name" value="PROTEIN_KINASE_DOM"/>
    <property type="match status" value="1"/>
</dbReference>
<evidence type="ECO:0000259" key="3">
    <source>
        <dbReference type="PROSITE" id="PS50011"/>
    </source>
</evidence>
<feature type="repeat" description="ARM" evidence="1">
    <location>
        <begin position="413"/>
        <end position="455"/>
    </location>
</feature>
<dbReference type="PROSITE" id="PS00107">
    <property type="entry name" value="PROTEIN_KINASE_ATP"/>
    <property type="match status" value="1"/>
</dbReference>
<dbReference type="GO" id="GO:0004672">
    <property type="term" value="F:protein kinase activity"/>
    <property type="evidence" value="ECO:0007669"/>
    <property type="project" value="InterPro"/>
</dbReference>
<feature type="repeat" description="ARM" evidence="1">
    <location>
        <begin position="454"/>
        <end position="496"/>
    </location>
</feature>
<proteinExistence type="predicted"/>
<dbReference type="InterPro" id="IPR016024">
    <property type="entry name" value="ARM-type_fold"/>
</dbReference>
<feature type="binding site" evidence="2">
    <location>
        <position position="763"/>
    </location>
    <ligand>
        <name>ATP</name>
        <dbReference type="ChEBI" id="CHEBI:30616"/>
    </ligand>
</feature>